<dbReference type="GO" id="GO:0005634">
    <property type="term" value="C:nucleus"/>
    <property type="evidence" value="ECO:0007669"/>
    <property type="project" value="UniProtKB-SubCell"/>
</dbReference>
<dbReference type="InterPro" id="IPR027417">
    <property type="entry name" value="P-loop_NTPase"/>
</dbReference>
<feature type="DNA-binding region" evidence="12">
    <location>
        <begin position="692"/>
        <end position="711"/>
    </location>
</feature>
<proteinExistence type="inferred from homology"/>
<dbReference type="Pfam" id="PF21530">
    <property type="entry name" value="Pif1_2B_dom"/>
    <property type="match status" value="1"/>
</dbReference>
<organism evidence="15 16">
    <name type="scientific">Sporidiobolus salmonicolor</name>
    <name type="common">Yeast-like fungus</name>
    <name type="synonym">Sporobolomyces salmonicolor</name>
    <dbReference type="NCBI Taxonomy" id="5005"/>
    <lineage>
        <taxon>Eukaryota</taxon>
        <taxon>Fungi</taxon>
        <taxon>Dikarya</taxon>
        <taxon>Basidiomycota</taxon>
        <taxon>Pucciniomycotina</taxon>
        <taxon>Microbotryomycetes</taxon>
        <taxon>Sporidiobolales</taxon>
        <taxon>Sporidiobolaceae</taxon>
        <taxon>Sporobolomyces</taxon>
    </lineage>
</organism>
<protein>
    <recommendedName>
        <fullName evidence="12">ATP-dependent DNA helicase PIF1</fullName>
        <ecNumber evidence="12">5.6.2.3</ecNumber>
    </recommendedName>
    <alternativeName>
        <fullName evidence="12">DNA 5'-3' helicase PIF1</fullName>
    </alternativeName>
    <alternativeName>
        <fullName evidence="12">DNA repair and recombination helicase PIF1</fullName>
    </alternativeName>
</protein>
<evidence type="ECO:0000259" key="14">
    <source>
        <dbReference type="SMART" id="SM00382"/>
    </source>
</evidence>
<evidence type="ECO:0000256" key="11">
    <source>
        <dbReference type="ARBA" id="ARBA00023242"/>
    </source>
</evidence>
<gene>
    <name evidence="15" type="primary">SPOSA6832_02946</name>
    <name evidence="12" type="synonym">PIF1</name>
</gene>
<comment type="catalytic activity">
    <reaction evidence="12">
        <text>ATP + H2O = ADP + phosphate + H(+)</text>
        <dbReference type="Rhea" id="RHEA:13065"/>
        <dbReference type="ChEBI" id="CHEBI:15377"/>
        <dbReference type="ChEBI" id="CHEBI:15378"/>
        <dbReference type="ChEBI" id="CHEBI:30616"/>
        <dbReference type="ChEBI" id="CHEBI:43474"/>
        <dbReference type="ChEBI" id="CHEBI:456216"/>
        <dbReference type="EC" id="5.6.2.3"/>
    </reaction>
</comment>
<dbReference type="SUPFAM" id="SSF52540">
    <property type="entry name" value="P-loop containing nucleoside triphosphate hydrolases"/>
    <property type="match status" value="2"/>
</dbReference>
<keyword evidence="8 12" id="KW-0233">DNA recombination</keyword>
<comment type="subcellular location">
    <subcellularLocation>
        <location evidence="12">Nucleus</location>
    </subcellularLocation>
    <subcellularLocation>
        <location evidence="12">Mitochondrion</location>
    </subcellularLocation>
</comment>
<dbReference type="EC" id="5.6.2.3" evidence="12"/>
<dbReference type="GO" id="GO:0006310">
    <property type="term" value="P:DNA recombination"/>
    <property type="evidence" value="ECO:0007669"/>
    <property type="project" value="UniProtKB-UniRule"/>
</dbReference>
<comment type="cofactor">
    <cofactor evidence="12">
        <name>Mg(2+)</name>
        <dbReference type="ChEBI" id="CHEBI:18420"/>
    </cofactor>
</comment>
<evidence type="ECO:0000256" key="2">
    <source>
        <dbReference type="ARBA" id="ARBA00022763"/>
    </source>
</evidence>
<comment type="similarity">
    <text evidence="12">Belongs to the helicase family. PIF1 subfamily.</text>
</comment>
<comment type="function">
    <text evidence="12">DNA-dependent ATPase and 5'-3' DNA helicase required for the maintenance of both mitochondrial and nuclear genome stability.</text>
</comment>
<evidence type="ECO:0000256" key="5">
    <source>
        <dbReference type="ARBA" id="ARBA00022840"/>
    </source>
</evidence>
<dbReference type="GO" id="GO:0006281">
    <property type="term" value="P:DNA repair"/>
    <property type="evidence" value="ECO:0007669"/>
    <property type="project" value="UniProtKB-UniRule"/>
</dbReference>
<dbReference type="InterPro" id="IPR049163">
    <property type="entry name" value="Pif1-like_2B_dom"/>
</dbReference>
<dbReference type="GO" id="GO:0000723">
    <property type="term" value="P:telomere maintenance"/>
    <property type="evidence" value="ECO:0007669"/>
    <property type="project" value="InterPro"/>
</dbReference>
<evidence type="ECO:0000313" key="16">
    <source>
        <dbReference type="Proteomes" id="UP000243876"/>
    </source>
</evidence>
<evidence type="ECO:0000256" key="10">
    <source>
        <dbReference type="ARBA" id="ARBA00023235"/>
    </source>
</evidence>
<keyword evidence="9 12" id="KW-0234">DNA repair</keyword>
<feature type="region of interest" description="Disordered" evidence="13">
    <location>
        <begin position="169"/>
        <end position="216"/>
    </location>
</feature>
<keyword evidence="1 12" id="KW-0547">Nucleotide-binding</keyword>
<keyword evidence="11 12" id="KW-0539">Nucleus</keyword>
<feature type="domain" description="AAA+ ATPase" evidence="14">
    <location>
        <begin position="248"/>
        <end position="577"/>
    </location>
</feature>
<dbReference type="SMART" id="SM00382">
    <property type="entry name" value="AAA"/>
    <property type="match status" value="1"/>
</dbReference>
<dbReference type="OrthoDB" id="2530096at2759"/>
<feature type="compositionally biased region" description="Low complexity" evidence="13">
    <location>
        <begin position="188"/>
        <end position="200"/>
    </location>
</feature>
<feature type="region of interest" description="Disordered" evidence="13">
    <location>
        <begin position="96"/>
        <end position="125"/>
    </location>
</feature>
<name>A0A0D6ENE9_SPOSA</name>
<dbReference type="CDD" id="cd18037">
    <property type="entry name" value="DEXSc_Pif1_like"/>
    <property type="match status" value="1"/>
</dbReference>
<keyword evidence="6 12" id="KW-0238">DNA-binding</keyword>
<evidence type="ECO:0000256" key="6">
    <source>
        <dbReference type="ARBA" id="ARBA00023125"/>
    </source>
</evidence>
<keyword evidence="2 12" id="KW-0227">DNA damage</keyword>
<reference evidence="16" key="1">
    <citation type="submission" date="2015-02" db="EMBL/GenBank/DDBJ databases">
        <authorList>
            <person name="Gon?alves P."/>
        </authorList>
    </citation>
    <scope>NUCLEOTIDE SEQUENCE [LARGE SCALE GENOMIC DNA]</scope>
</reference>
<evidence type="ECO:0000256" key="3">
    <source>
        <dbReference type="ARBA" id="ARBA00022801"/>
    </source>
</evidence>
<dbReference type="InterPro" id="IPR010285">
    <property type="entry name" value="DNA_helicase_pif1-like_DEAD"/>
</dbReference>
<dbReference type="GO" id="GO:0005739">
    <property type="term" value="C:mitochondrion"/>
    <property type="evidence" value="ECO:0007669"/>
    <property type="project" value="UniProtKB-SubCell"/>
</dbReference>
<accession>A0A0D6ENE9</accession>
<dbReference type="InterPro" id="IPR003840">
    <property type="entry name" value="DNA_helicase_dom"/>
</dbReference>
<dbReference type="PANTHER" id="PTHR47642">
    <property type="entry name" value="ATP-DEPENDENT DNA HELICASE"/>
    <property type="match status" value="1"/>
</dbReference>
<dbReference type="HAMAP" id="MF_03176">
    <property type="entry name" value="PIF1"/>
    <property type="match status" value="1"/>
</dbReference>
<dbReference type="Pfam" id="PF05970">
    <property type="entry name" value="PIF1"/>
    <property type="match status" value="1"/>
</dbReference>
<feature type="compositionally biased region" description="Polar residues" evidence="13">
    <location>
        <begin position="1"/>
        <end position="11"/>
    </location>
</feature>
<dbReference type="GO" id="GO:0003677">
    <property type="term" value="F:DNA binding"/>
    <property type="evidence" value="ECO:0007669"/>
    <property type="project" value="UniProtKB-KW"/>
</dbReference>
<evidence type="ECO:0000256" key="12">
    <source>
        <dbReference type="HAMAP-Rule" id="MF_03176"/>
    </source>
</evidence>
<feature type="binding site" evidence="12">
    <location>
        <begin position="256"/>
        <end position="263"/>
    </location>
    <ligand>
        <name>ATP</name>
        <dbReference type="ChEBI" id="CHEBI:30616"/>
    </ligand>
</feature>
<dbReference type="GO" id="GO:0005524">
    <property type="term" value="F:ATP binding"/>
    <property type="evidence" value="ECO:0007669"/>
    <property type="project" value="UniProtKB-UniRule"/>
</dbReference>
<dbReference type="AlphaFoldDB" id="A0A0D6ENE9"/>
<feature type="region of interest" description="Disordered" evidence="13">
    <location>
        <begin position="1"/>
        <end position="58"/>
    </location>
</feature>
<dbReference type="Gene3D" id="3.40.50.300">
    <property type="entry name" value="P-loop containing nucleotide triphosphate hydrolases"/>
    <property type="match status" value="1"/>
</dbReference>
<evidence type="ECO:0000256" key="8">
    <source>
        <dbReference type="ARBA" id="ARBA00023172"/>
    </source>
</evidence>
<evidence type="ECO:0000313" key="15">
    <source>
        <dbReference type="EMBL" id="CEQ41253.1"/>
    </source>
</evidence>
<sequence>MPRGFLSSQPKRNWGDDEEDENERPEFSSLNSQDWPPSPPPKPRPPKQPTIPSAAVNTSKGKAVIVGAAVTSKAASQTSAGGMRGAVGQVNISTTSAFSRTGSSASTSRPLAAKPSFTKDSAKPLLAPIFRKTPAASTSSSGPTASTSSSYASSSAAAYAFNQSSASTLSSSTLPKKRHLPWDDIEQSTSKSSRSGGSTSFHELSGPAGAKIGPGLKGKMLTSSSMDIKQKVILSPEQQMVHKLVVDDGRNVFFTGSAGTGKSVLLREIIASLKRKHRGNADAVAVTASTGMAACNIGGTTIHSFAGIGIGIESAEQLIEKVKKNRNANAKWQRVRVLVIDEVSMLDGILFDKLAKIGTALKKRTGGRGSASSAKPFGGIQLVITGDFFQLPPVTKGVTPTFAFEAQAWKSCIDHTVNLTQVFRQKDTGSAPVTFLSLRAKTDRKLSLSLVEFIDMLNEMRFGKLSQESIKKFYSLSREPAYNGIEPTELFPMRHQVEHANQNRLKALQGDAVTFKADDWALNKDASQIKNDQYIKNFMAPETLVLKPGAQVMLIKNLDVTLVNGTVGTVVGFGLPELENDEDDGEGMAFDGGTVKSEMSTADVRKKQKIAQAVAQGKLELGPMVDWQTPNGIERKIMVREEFKVEDNKGSKLAHRRQYPIILAWAMSIHKSQGQTIARVKVDLGKVFEKGQSYVALSRATSLDGLQVLNFNPNKVLAHEKVIEWSRSLQVLS</sequence>
<dbReference type="InterPro" id="IPR048293">
    <property type="entry name" value="PIF1_RRM3_pfh1"/>
</dbReference>
<dbReference type="GO" id="GO:0016887">
    <property type="term" value="F:ATP hydrolysis activity"/>
    <property type="evidence" value="ECO:0007669"/>
    <property type="project" value="RHEA"/>
</dbReference>
<keyword evidence="5 12" id="KW-0067">ATP-binding</keyword>
<dbReference type="GO" id="GO:0043139">
    <property type="term" value="F:5'-3' DNA helicase activity"/>
    <property type="evidence" value="ECO:0007669"/>
    <property type="project" value="UniProtKB-UniRule"/>
</dbReference>
<feature type="compositionally biased region" description="Pro residues" evidence="13">
    <location>
        <begin position="36"/>
        <end position="49"/>
    </location>
</feature>
<dbReference type="CDD" id="cd18809">
    <property type="entry name" value="SF1_C_RecD"/>
    <property type="match status" value="1"/>
</dbReference>
<keyword evidence="3 12" id="KW-0378">Hydrolase</keyword>
<dbReference type="Pfam" id="PF02689">
    <property type="entry name" value="Herpes_Helicase"/>
    <property type="match status" value="1"/>
</dbReference>
<keyword evidence="7 12" id="KW-0496">Mitochondrion</keyword>
<dbReference type="InterPro" id="IPR003593">
    <property type="entry name" value="AAA+_ATPase"/>
</dbReference>
<dbReference type="InterPro" id="IPR051055">
    <property type="entry name" value="PIF1_helicase"/>
</dbReference>
<evidence type="ECO:0000256" key="1">
    <source>
        <dbReference type="ARBA" id="ARBA00022741"/>
    </source>
</evidence>
<evidence type="ECO:0000256" key="13">
    <source>
        <dbReference type="SAM" id="MobiDB-lite"/>
    </source>
</evidence>
<keyword evidence="10 12" id="KW-0413">Isomerase</keyword>
<evidence type="ECO:0000256" key="4">
    <source>
        <dbReference type="ARBA" id="ARBA00022806"/>
    </source>
</evidence>
<keyword evidence="4 12" id="KW-0347">Helicase</keyword>
<keyword evidence="16" id="KW-1185">Reference proteome</keyword>
<evidence type="ECO:0000256" key="7">
    <source>
        <dbReference type="ARBA" id="ARBA00023128"/>
    </source>
</evidence>
<dbReference type="EMBL" id="CENE01000012">
    <property type="protein sequence ID" value="CEQ41253.1"/>
    <property type="molecule type" value="Genomic_DNA"/>
</dbReference>
<feature type="compositionally biased region" description="Polar residues" evidence="13">
    <location>
        <begin position="96"/>
        <end position="109"/>
    </location>
</feature>
<comment type="subunit">
    <text evidence="12">Monomer.</text>
</comment>
<dbReference type="Proteomes" id="UP000243876">
    <property type="component" value="Unassembled WGS sequence"/>
</dbReference>
<evidence type="ECO:0000256" key="9">
    <source>
        <dbReference type="ARBA" id="ARBA00023204"/>
    </source>
</evidence>
<dbReference type="PANTHER" id="PTHR47642:SF5">
    <property type="entry name" value="ATP-DEPENDENT DNA HELICASE"/>
    <property type="match status" value="1"/>
</dbReference>